<gene>
    <name evidence="4" type="ORF">OB69_03395</name>
</gene>
<evidence type="ECO:0000256" key="1">
    <source>
        <dbReference type="SAM" id="MobiDB-lite"/>
    </source>
</evidence>
<keyword evidence="2" id="KW-0812">Transmembrane</keyword>
<name>A0A0L8AP08_9BACT</name>
<dbReference type="Gene3D" id="2.160.20.120">
    <property type="match status" value="1"/>
</dbReference>
<evidence type="ECO:0000313" key="5">
    <source>
        <dbReference type="Proteomes" id="UP000036908"/>
    </source>
</evidence>
<dbReference type="Proteomes" id="UP000036908">
    <property type="component" value="Unassembled WGS sequence"/>
</dbReference>
<comment type="caution">
    <text evidence="4">The sequence shown here is derived from an EMBL/GenBank/DDBJ whole genome shotgun (WGS) entry which is preliminary data.</text>
</comment>
<proteinExistence type="predicted"/>
<keyword evidence="2" id="KW-0472">Membrane</keyword>
<protein>
    <recommendedName>
        <fullName evidence="3">Putative auto-transporter adhesin head GIN domain-containing protein</fullName>
    </recommendedName>
</protein>
<dbReference type="Pfam" id="PF10988">
    <property type="entry name" value="DUF2807"/>
    <property type="match status" value="1"/>
</dbReference>
<evidence type="ECO:0000256" key="2">
    <source>
        <dbReference type="SAM" id="Phobius"/>
    </source>
</evidence>
<dbReference type="PATRIC" id="fig|1566026.4.peg.2450"/>
<feature type="transmembrane region" description="Helical" evidence="2">
    <location>
        <begin position="36"/>
        <end position="57"/>
    </location>
</feature>
<dbReference type="AlphaFoldDB" id="A0A0L8AP08"/>
<keyword evidence="2" id="KW-1133">Transmembrane helix</keyword>
<dbReference type="InterPro" id="IPR021255">
    <property type="entry name" value="DUF2807"/>
</dbReference>
<dbReference type="PANTHER" id="PTHR39200">
    <property type="entry name" value="HYPOTHETICAL EXPORTED PROTEIN"/>
    <property type="match status" value="1"/>
</dbReference>
<evidence type="ECO:0000313" key="4">
    <source>
        <dbReference type="EMBL" id="KOF04049.1"/>
    </source>
</evidence>
<accession>A0A0L8AP08</accession>
<feature type="compositionally biased region" description="Polar residues" evidence="1">
    <location>
        <begin position="254"/>
        <end position="263"/>
    </location>
</feature>
<reference evidence="5" key="1">
    <citation type="submission" date="2014-11" db="EMBL/GenBank/DDBJ databases">
        <title>Genome sequencing of Roseivirga sp. D-25.</title>
        <authorList>
            <person name="Selvaratnam C."/>
            <person name="Thevarajoo S."/>
            <person name="Goh K.M."/>
            <person name="Eee R."/>
            <person name="Chan K.-G."/>
            <person name="Chong C.S."/>
        </authorList>
    </citation>
    <scope>NUCLEOTIDE SEQUENCE [LARGE SCALE GENOMIC DNA]</scope>
    <source>
        <strain evidence="5">D-25</strain>
    </source>
</reference>
<organism evidence="4 5">
    <name type="scientific">Roseivirga seohaensis subsp. aquiponti</name>
    <dbReference type="NCBI Taxonomy" id="1566026"/>
    <lineage>
        <taxon>Bacteria</taxon>
        <taxon>Pseudomonadati</taxon>
        <taxon>Bacteroidota</taxon>
        <taxon>Cytophagia</taxon>
        <taxon>Cytophagales</taxon>
        <taxon>Roseivirgaceae</taxon>
        <taxon>Roseivirga</taxon>
    </lineage>
</organism>
<dbReference type="EMBL" id="JSVA01000004">
    <property type="protein sequence ID" value="KOF04049.1"/>
    <property type="molecule type" value="Genomic_DNA"/>
</dbReference>
<sequence length="269" mass="29455">MNEHIYLEELFGMVVQPFIKATIFRPDLSFKHMKSLIGILRPTLFAAFMVMFAATAFGQAKQKREISGVRELSVSNAFAVEIRVGNQESLEIEIDEDYMDDVITEVRGGRLTIKMRDQSGRRGYRMRETPRAYLTVKSLESISASGAVSIKTMQTLESSKMSIDLSGASSLSLDLDVNDLNLEVSGSCVINLKGRADRQTVRITGASTYSAYDLQNKIADLRVSGASNARVNVSERLEANVSGASSVRYRGNASVDSDTSGASSVRKGE</sequence>
<evidence type="ECO:0000259" key="3">
    <source>
        <dbReference type="Pfam" id="PF10988"/>
    </source>
</evidence>
<feature type="region of interest" description="Disordered" evidence="1">
    <location>
        <begin position="250"/>
        <end position="269"/>
    </location>
</feature>
<keyword evidence="5" id="KW-1185">Reference proteome</keyword>
<dbReference type="OrthoDB" id="980382at2"/>
<dbReference type="PANTHER" id="PTHR39200:SF1">
    <property type="entry name" value="AUTO-TRANSPORTER ADHESIN HEAD GIN DOMAIN-CONTAINING PROTEIN-RELATED"/>
    <property type="match status" value="1"/>
</dbReference>
<feature type="domain" description="Putative auto-transporter adhesin head GIN" evidence="3">
    <location>
        <begin position="71"/>
        <end position="253"/>
    </location>
</feature>